<gene>
    <name evidence="1" type="ORF">KY290_001430</name>
</gene>
<comment type="caution">
    <text evidence="1">The sequence shown here is derived from an EMBL/GenBank/DDBJ whole genome shotgun (WGS) entry which is preliminary data.</text>
</comment>
<evidence type="ECO:0000313" key="1">
    <source>
        <dbReference type="EMBL" id="KAH0781832.1"/>
    </source>
</evidence>
<keyword evidence="2" id="KW-1185">Reference proteome</keyword>
<organism evidence="1 2">
    <name type="scientific">Solanum tuberosum</name>
    <name type="common">Potato</name>
    <dbReference type="NCBI Taxonomy" id="4113"/>
    <lineage>
        <taxon>Eukaryota</taxon>
        <taxon>Viridiplantae</taxon>
        <taxon>Streptophyta</taxon>
        <taxon>Embryophyta</taxon>
        <taxon>Tracheophyta</taxon>
        <taxon>Spermatophyta</taxon>
        <taxon>Magnoliopsida</taxon>
        <taxon>eudicotyledons</taxon>
        <taxon>Gunneridae</taxon>
        <taxon>Pentapetalae</taxon>
        <taxon>asterids</taxon>
        <taxon>lamiids</taxon>
        <taxon>Solanales</taxon>
        <taxon>Solanaceae</taxon>
        <taxon>Solanoideae</taxon>
        <taxon>Solaneae</taxon>
        <taxon>Solanum</taxon>
    </lineage>
</organism>
<evidence type="ECO:0000313" key="2">
    <source>
        <dbReference type="Proteomes" id="UP000826656"/>
    </source>
</evidence>
<protein>
    <recommendedName>
        <fullName evidence="3">C2H2-type domain-containing protein</fullName>
    </recommendedName>
</protein>
<reference evidence="1 2" key="1">
    <citation type="journal article" date="2021" name="bioRxiv">
        <title>Chromosome-scale and haplotype-resolved genome assembly of a tetraploid potato cultivar.</title>
        <authorList>
            <person name="Sun H."/>
            <person name="Jiao W.-B."/>
            <person name="Krause K."/>
            <person name="Campoy J.A."/>
            <person name="Goel M."/>
            <person name="Folz-Donahue K."/>
            <person name="Kukat C."/>
            <person name="Huettel B."/>
            <person name="Schneeberger K."/>
        </authorList>
    </citation>
    <scope>NUCLEOTIDE SEQUENCE [LARGE SCALE GENOMIC DNA]</scope>
    <source>
        <strain evidence="1">SolTubOtavaFocal</strain>
        <tissue evidence="1">Leaves</tissue>
    </source>
</reference>
<dbReference type="EMBL" id="JAIVGD010000001">
    <property type="protein sequence ID" value="KAH0781832.1"/>
    <property type="molecule type" value="Genomic_DNA"/>
</dbReference>
<name>A0ABQ7WPD9_SOLTU</name>
<proteinExistence type="predicted"/>
<accession>A0ABQ7WPD9</accession>
<dbReference type="Proteomes" id="UP000826656">
    <property type="component" value="Unassembled WGS sequence"/>
</dbReference>
<evidence type="ECO:0008006" key="3">
    <source>
        <dbReference type="Google" id="ProtNLM"/>
    </source>
</evidence>
<sequence length="103" mass="11786">MQQQQQISGMDHQGIIPKPEGLWCYRCTTYRDVFTSNQGLAGHKHQHKSQGTWIRRTAMVLQVPCVVARAPIAPMLIQDQNLFSNLPNQLIENTNIDDQEELD</sequence>